<reference evidence="5" key="1">
    <citation type="journal article" date="2014" name="Nat. Commun.">
        <title>The emerging biofuel crop Camelina sativa retains a highly undifferentiated hexaploid genome structure.</title>
        <authorList>
            <person name="Kagale S."/>
            <person name="Koh C."/>
            <person name="Nixon J."/>
            <person name="Bollina V."/>
            <person name="Clarke W.E."/>
            <person name="Tuteja R."/>
            <person name="Spillane C."/>
            <person name="Robinson S.J."/>
            <person name="Links M.G."/>
            <person name="Clarke C."/>
            <person name="Higgins E.E."/>
            <person name="Huebert T."/>
            <person name="Sharpe A.G."/>
            <person name="Parkin I.A."/>
        </authorList>
    </citation>
    <scope>NUCLEOTIDE SEQUENCE [LARGE SCALE GENOMIC DNA]</scope>
    <source>
        <strain evidence="5">cv. DH55</strain>
    </source>
</reference>
<keyword evidence="3" id="KW-1133">Transmembrane helix</keyword>
<dbReference type="InterPro" id="IPR028889">
    <property type="entry name" value="USP"/>
</dbReference>
<name>A0ABM1R302_CAMSA</name>
<dbReference type="SUPFAM" id="SSF54001">
    <property type="entry name" value="Cysteine proteinases"/>
    <property type="match status" value="1"/>
</dbReference>
<dbReference type="Proteomes" id="UP000694864">
    <property type="component" value="Chromosome 16"/>
</dbReference>
<dbReference type="PROSITE" id="PS00973">
    <property type="entry name" value="USP_2"/>
    <property type="match status" value="1"/>
</dbReference>
<dbReference type="RefSeq" id="XP_019093390.1">
    <property type="nucleotide sequence ID" value="XM_019237845.1"/>
</dbReference>
<dbReference type="InterPro" id="IPR038765">
    <property type="entry name" value="Papain-like_cys_pep_sf"/>
</dbReference>
<feature type="transmembrane region" description="Helical" evidence="3">
    <location>
        <begin position="439"/>
        <end position="457"/>
    </location>
</feature>
<proteinExistence type="inferred from homology"/>
<dbReference type="PANTHER" id="PTHR24006:SF746">
    <property type="entry name" value="UBIQUITIN CARBOXYL-TERMINAL HYDROLASE 21"/>
    <property type="match status" value="1"/>
</dbReference>
<gene>
    <name evidence="6" type="primary">LOC104754016</name>
</gene>
<dbReference type="GeneID" id="104754016"/>
<keyword evidence="3" id="KW-0812">Transmembrane</keyword>
<evidence type="ECO:0000256" key="3">
    <source>
        <dbReference type="SAM" id="Phobius"/>
    </source>
</evidence>
<evidence type="ECO:0000259" key="4">
    <source>
        <dbReference type="PROSITE" id="PS50235"/>
    </source>
</evidence>
<dbReference type="PROSITE" id="PS50235">
    <property type="entry name" value="USP_3"/>
    <property type="match status" value="1"/>
</dbReference>
<dbReference type="Pfam" id="PF00443">
    <property type="entry name" value="UCH"/>
    <property type="match status" value="1"/>
</dbReference>
<feature type="region of interest" description="Disordered" evidence="2">
    <location>
        <begin position="399"/>
        <end position="433"/>
    </location>
</feature>
<comment type="similarity">
    <text evidence="1">Belongs to the peptidase C19 family.</text>
</comment>
<evidence type="ECO:0000256" key="2">
    <source>
        <dbReference type="SAM" id="MobiDB-lite"/>
    </source>
</evidence>
<feature type="domain" description="USP" evidence="4">
    <location>
        <begin position="1"/>
        <end position="260"/>
    </location>
</feature>
<dbReference type="InterPro" id="IPR001394">
    <property type="entry name" value="Peptidase_C19_UCH"/>
</dbReference>
<organism evidence="5 6">
    <name type="scientific">Camelina sativa</name>
    <name type="common">False flax</name>
    <name type="synonym">Myagrum sativum</name>
    <dbReference type="NCBI Taxonomy" id="90675"/>
    <lineage>
        <taxon>Eukaryota</taxon>
        <taxon>Viridiplantae</taxon>
        <taxon>Streptophyta</taxon>
        <taxon>Embryophyta</taxon>
        <taxon>Tracheophyta</taxon>
        <taxon>Spermatophyta</taxon>
        <taxon>Magnoliopsida</taxon>
        <taxon>eudicotyledons</taxon>
        <taxon>Gunneridae</taxon>
        <taxon>Pentapetalae</taxon>
        <taxon>rosids</taxon>
        <taxon>malvids</taxon>
        <taxon>Brassicales</taxon>
        <taxon>Brassicaceae</taxon>
        <taxon>Camelineae</taxon>
        <taxon>Camelina</taxon>
    </lineage>
</organism>
<evidence type="ECO:0000313" key="6">
    <source>
        <dbReference type="RefSeq" id="XP_019093390.1"/>
    </source>
</evidence>
<reference evidence="6" key="2">
    <citation type="submission" date="2025-08" db="UniProtKB">
        <authorList>
            <consortium name="RefSeq"/>
        </authorList>
    </citation>
    <scope>IDENTIFICATION</scope>
    <source>
        <tissue evidence="6">Leaf</tissue>
    </source>
</reference>
<keyword evidence="3" id="KW-0472">Membrane</keyword>
<evidence type="ECO:0000313" key="5">
    <source>
        <dbReference type="Proteomes" id="UP000694864"/>
    </source>
</evidence>
<accession>A0ABM1R302</accession>
<evidence type="ECO:0000256" key="1">
    <source>
        <dbReference type="ARBA" id="ARBA00009085"/>
    </source>
</evidence>
<dbReference type="Gene3D" id="3.90.70.10">
    <property type="entry name" value="Cysteine proteinases"/>
    <property type="match status" value="1"/>
</dbReference>
<dbReference type="InterPro" id="IPR018200">
    <property type="entry name" value="USP_CS"/>
</dbReference>
<protein>
    <submittedName>
        <fullName evidence="6">Ubiquitin carboxyl-terminal hydrolase 21-like</fullName>
    </submittedName>
</protein>
<dbReference type="PANTHER" id="PTHR24006">
    <property type="entry name" value="UBIQUITIN CARBOXYL-TERMINAL HYDROLASE"/>
    <property type="match status" value="1"/>
</dbReference>
<keyword evidence="5" id="KW-1185">Reference proteome</keyword>
<dbReference type="InterPro" id="IPR050164">
    <property type="entry name" value="Peptidase_C19"/>
</dbReference>
<feature type="compositionally biased region" description="Polar residues" evidence="2">
    <location>
        <begin position="399"/>
        <end position="410"/>
    </location>
</feature>
<sequence length="471" mass="53999">MQALQDHIKLALKSSGSYITTNQFRDNLNHFSPDFQINNQEDAYEFLQSFLDKLERCLIPRNNSPGSVSSQDVNIVDHVFGGRLMSRLHCRNCNSFSDTLETSLGWSLEIEDVDNLSNALESFTRVEQLEDQLTCDNSKEKVSKEKQFQLDKLPLVATFHLKRFKNDGLMMKKISKHVEFPLELDLLPYMSGNQDSQVSTKYHLYAIVEHLGYRASFGHYSSYVRSAPETWHKFDDAKVTRISEDDALSTNAYILFFVREGTPTFSSAFEVSKPWYEASPLYSSPRSVLESSWREEYAFDHDNENGDNLKLSTMPVLGTSWTEKSAFGHDYENSDNFTFSTKPVLETSWRDKCVSDHSYENVSTSNKACNYPVGVSILDINNLDLRCYESQEQVFHSADSDSNSYMSDNFESPKADKTFAETSSEQEEPNLSPERKGTISLALIALVLITVNLWRILRKIMYPQLRLSLYH</sequence>